<sequence length="320" mass="34630">MVRPVRWLPRLRRSSIELGDDPGTQGSRGHRLGVGSRGVRAGSRSPSARLELAQVDDGSFPETLEELSRIELRRVASQLRFAGSRTVHYYRVDGLRQVSPDGATGRAGTVSSAGAYGPEIRTAVRDHDRVYVVCDVPDTGSQTQLTLSDGDRTTTVATFEPRTPVLAVRAPDTETADATARAAVDFLGLDDASRISFLDGGFRGRFEEACVAGYSSLRLRTAGDRGASTEIVIRPAESGSGRHADVRTDAVVSDLLRRNDTELEEATGVAAIAGDVRPPSSGERFRPRVAIGFPDGRVRFEQFVPEQVLLELDDIVRDSL</sequence>
<accession>M0NPS9</accession>
<evidence type="ECO:0000256" key="1">
    <source>
        <dbReference type="SAM" id="MobiDB-lite"/>
    </source>
</evidence>
<dbReference type="Proteomes" id="UP000011650">
    <property type="component" value="Unassembled WGS sequence"/>
</dbReference>
<evidence type="ECO:0000313" key="2">
    <source>
        <dbReference type="EMBL" id="EMA59618.1"/>
    </source>
</evidence>
<protein>
    <submittedName>
        <fullName evidence="2">Uncharacterized protein</fullName>
    </submittedName>
</protein>
<gene>
    <name evidence="2" type="ORF">C469_09851</name>
</gene>
<proteinExistence type="predicted"/>
<evidence type="ECO:0000313" key="3">
    <source>
        <dbReference type="Proteomes" id="UP000011650"/>
    </source>
</evidence>
<reference evidence="2 3" key="1">
    <citation type="journal article" date="2014" name="PLoS Genet.">
        <title>Phylogenetically driven sequencing of extremely halophilic archaea reveals strategies for static and dynamic osmo-response.</title>
        <authorList>
            <person name="Becker E.A."/>
            <person name="Seitzer P.M."/>
            <person name="Tritt A."/>
            <person name="Larsen D."/>
            <person name="Krusor M."/>
            <person name="Yao A.I."/>
            <person name="Wu D."/>
            <person name="Madern D."/>
            <person name="Eisen J.A."/>
            <person name="Darling A.E."/>
            <person name="Facciotti M.T."/>
        </authorList>
    </citation>
    <scope>NUCLEOTIDE SEQUENCE [LARGE SCALE GENOMIC DNA]</scope>
    <source>
        <strain evidence="2 3">DSM 21995</strain>
    </source>
</reference>
<comment type="caution">
    <text evidence="2">The sequence shown here is derived from an EMBL/GenBank/DDBJ whole genome shotgun (WGS) entry which is preliminary data.</text>
</comment>
<keyword evidence="3" id="KW-1185">Reference proteome</keyword>
<dbReference type="EMBL" id="AOJG01000028">
    <property type="protein sequence ID" value="EMA59618.1"/>
    <property type="molecule type" value="Genomic_DNA"/>
</dbReference>
<organism evidence="2 3">
    <name type="scientific">Halorubrum lipolyticum DSM 21995</name>
    <dbReference type="NCBI Taxonomy" id="1227482"/>
    <lineage>
        <taxon>Archaea</taxon>
        <taxon>Methanobacteriati</taxon>
        <taxon>Methanobacteriota</taxon>
        <taxon>Stenosarchaea group</taxon>
        <taxon>Halobacteria</taxon>
        <taxon>Halobacteriales</taxon>
        <taxon>Haloferacaceae</taxon>
        <taxon>Halorubrum</taxon>
    </lineage>
</organism>
<feature type="region of interest" description="Disordered" evidence="1">
    <location>
        <begin position="16"/>
        <end position="47"/>
    </location>
</feature>
<dbReference type="AlphaFoldDB" id="M0NPS9"/>
<feature type="compositionally biased region" description="Low complexity" evidence="1">
    <location>
        <begin position="33"/>
        <end position="47"/>
    </location>
</feature>
<dbReference type="PATRIC" id="fig|1227482.3.peg.1984"/>
<name>M0NPS9_9EURY</name>